<evidence type="ECO:0000259" key="2">
    <source>
        <dbReference type="Pfam" id="PF01471"/>
    </source>
</evidence>
<proteinExistence type="predicted"/>
<dbReference type="Pfam" id="PF01471">
    <property type="entry name" value="PG_binding_1"/>
    <property type="match status" value="1"/>
</dbReference>
<feature type="region of interest" description="Disordered" evidence="1">
    <location>
        <begin position="643"/>
        <end position="665"/>
    </location>
</feature>
<gene>
    <name evidence="3" type="ORF">ABC969_08575</name>
</gene>
<sequence length="665" mass="71447">MSREMAEVAERLIEEDISAEAFISALVGDDPGRLIQRALDPDDPSMTVIGWPGQRMTQPLARGDLVLRDRADSTPRLSVVDEPQPMTRATARRRALMTDGPLPGRYVRVLEPGSGQSGSRFARRLTGPEGLVLPNVRIVRRIGEQDEAAPAPSNRATIRVGSSGPAVAEAQARLNAVDASRRSRGESPIDRCPLTVDGKFGALTRAAVLSFQRVAFPADPSEWDGVVGPHTWAALLAGSGTGPAPTPPPAKAASVAFVTDEDGDHRADASAPAATALMFGLWDQAYDGSGNVRNAAAETDNFVGLDIRRFYIRVRDPLAGGSTVTASWRTLKANGSTDDAPASLAVTLTQTAPGSHVFVSKALMIVSNNTDAKQATHSGFTSGPDAGLRQRGESNHRLRRAALDGFVETRYIPSTGAAVTERLPVFQRAPDVRRKLAVRVVNYDGHATPADINGHFATANRRWAQAGLRIDPAKTEARNLPAAAKDAHGNYAKQVKDDAAEIAALNDLLPGSADNTLTVVFVRMPSSNAYTTLFERTATTLGDRFFVFINPGINPEGTTLAHELHHVLFNRPDLSPKPPVSDLAFRAFFPFNTNPSLAYGLAVPDARVRLRIQHLHSPNPDNDPSNDNVVNWVRRRRTTRFPFPAPTNATAVADSSTGNTLTRSL</sequence>
<feature type="compositionally biased region" description="Polar residues" evidence="1">
    <location>
        <begin position="654"/>
        <end position="665"/>
    </location>
</feature>
<organism evidence="3 4">
    <name type="scientific">Sphingomonas qilianensis</name>
    <dbReference type="NCBI Taxonomy" id="1736690"/>
    <lineage>
        <taxon>Bacteria</taxon>
        <taxon>Pseudomonadati</taxon>
        <taxon>Pseudomonadota</taxon>
        <taxon>Alphaproteobacteria</taxon>
        <taxon>Sphingomonadales</taxon>
        <taxon>Sphingomonadaceae</taxon>
        <taxon>Sphingomonas</taxon>
    </lineage>
</organism>
<feature type="compositionally biased region" description="Low complexity" evidence="1">
    <location>
        <begin position="643"/>
        <end position="653"/>
    </location>
</feature>
<dbReference type="EMBL" id="JBDIMF010000002">
    <property type="protein sequence ID" value="MEN2786471.1"/>
    <property type="molecule type" value="Genomic_DNA"/>
</dbReference>
<evidence type="ECO:0000313" key="4">
    <source>
        <dbReference type="Proteomes" id="UP001404104"/>
    </source>
</evidence>
<dbReference type="Gene3D" id="1.10.101.10">
    <property type="entry name" value="PGBD-like superfamily/PGBD"/>
    <property type="match status" value="1"/>
</dbReference>
<dbReference type="SUPFAM" id="SSF47090">
    <property type="entry name" value="PGBD-like"/>
    <property type="match status" value="1"/>
</dbReference>
<dbReference type="InterPro" id="IPR036366">
    <property type="entry name" value="PGBDSf"/>
</dbReference>
<dbReference type="InterPro" id="IPR002477">
    <property type="entry name" value="Peptidoglycan-bd-like"/>
</dbReference>
<dbReference type="InterPro" id="IPR036365">
    <property type="entry name" value="PGBD-like_sf"/>
</dbReference>
<keyword evidence="4" id="KW-1185">Reference proteome</keyword>
<comment type="caution">
    <text evidence="3">The sequence shown here is derived from an EMBL/GenBank/DDBJ whole genome shotgun (WGS) entry which is preliminary data.</text>
</comment>
<protein>
    <submittedName>
        <fullName evidence="3">Peptidoglycan-binding domain-containing protein</fullName>
    </submittedName>
</protein>
<reference evidence="3 4" key="1">
    <citation type="submission" date="2024-05" db="EMBL/GenBank/DDBJ databases">
        <authorList>
            <person name="Liu Q."/>
            <person name="Xin Y.-H."/>
        </authorList>
    </citation>
    <scope>NUCLEOTIDE SEQUENCE [LARGE SCALE GENOMIC DNA]</scope>
    <source>
        <strain evidence="3 4">CGMCC 1.15349</strain>
    </source>
</reference>
<name>A0ABU9XRM5_9SPHN</name>
<accession>A0ABU9XRM5</accession>
<dbReference type="RefSeq" id="WP_345864257.1">
    <property type="nucleotide sequence ID" value="NZ_JBDIMF010000002.1"/>
</dbReference>
<evidence type="ECO:0000256" key="1">
    <source>
        <dbReference type="SAM" id="MobiDB-lite"/>
    </source>
</evidence>
<feature type="domain" description="Peptidoglycan binding-like" evidence="2">
    <location>
        <begin position="163"/>
        <end position="235"/>
    </location>
</feature>
<evidence type="ECO:0000313" key="3">
    <source>
        <dbReference type="EMBL" id="MEN2786471.1"/>
    </source>
</evidence>
<dbReference type="Proteomes" id="UP001404104">
    <property type="component" value="Unassembled WGS sequence"/>
</dbReference>